<dbReference type="InterPro" id="IPR012677">
    <property type="entry name" value="Nucleotide-bd_a/b_plait_sf"/>
</dbReference>
<keyword evidence="4" id="KW-1133">Transmembrane helix</keyword>
<dbReference type="Gene3D" id="3.30.70.330">
    <property type="match status" value="1"/>
</dbReference>
<evidence type="ECO:0000313" key="7">
    <source>
        <dbReference type="Proteomes" id="UP001418222"/>
    </source>
</evidence>
<dbReference type="CDD" id="cd12384">
    <property type="entry name" value="RRM_RBM24_RBM38_like"/>
    <property type="match status" value="1"/>
</dbReference>
<dbReference type="EMBL" id="JBBWWQ010000008">
    <property type="protein sequence ID" value="KAK8940650.1"/>
    <property type="molecule type" value="Genomic_DNA"/>
</dbReference>
<dbReference type="InterPro" id="IPR035979">
    <property type="entry name" value="RBD_domain_sf"/>
</dbReference>
<dbReference type="GO" id="GO:0003723">
    <property type="term" value="F:RNA binding"/>
    <property type="evidence" value="ECO:0007669"/>
    <property type="project" value="UniProtKB-UniRule"/>
</dbReference>
<keyword evidence="4" id="KW-0472">Membrane</keyword>
<accession>A0AAP0G6J5</accession>
<feature type="compositionally biased region" description="Polar residues" evidence="3">
    <location>
        <begin position="42"/>
        <end position="51"/>
    </location>
</feature>
<dbReference type="SUPFAM" id="SSF54928">
    <property type="entry name" value="RNA-binding domain, RBD"/>
    <property type="match status" value="1"/>
</dbReference>
<protein>
    <submittedName>
        <fullName evidence="6">Glycine-rich RNA-binding protein 8</fullName>
    </submittedName>
</protein>
<evidence type="ECO:0000259" key="5">
    <source>
        <dbReference type="PROSITE" id="PS50102"/>
    </source>
</evidence>
<feature type="region of interest" description="Disordered" evidence="3">
    <location>
        <begin position="17"/>
        <end position="51"/>
    </location>
</feature>
<feature type="domain" description="RRM" evidence="5">
    <location>
        <begin position="60"/>
        <end position="137"/>
    </location>
</feature>
<reference evidence="6 7" key="1">
    <citation type="journal article" date="2022" name="Nat. Plants">
        <title>Genomes of leafy and leafless Platanthera orchids illuminate the evolution of mycoheterotrophy.</title>
        <authorList>
            <person name="Li M.H."/>
            <person name="Liu K.W."/>
            <person name="Li Z."/>
            <person name="Lu H.C."/>
            <person name="Ye Q.L."/>
            <person name="Zhang D."/>
            <person name="Wang J.Y."/>
            <person name="Li Y.F."/>
            <person name="Zhong Z.M."/>
            <person name="Liu X."/>
            <person name="Yu X."/>
            <person name="Liu D.K."/>
            <person name="Tu X.D."/>
            <person name="Liu B."/>
            <person name="Hao Y."/>
            <person name="Liao X.Y."/>
            <person name="Jiang Y.T."/>
            <person name="Sun W.H."/>
            <person name="Chen J."/>
            <person name="Chen Y.Q."/>
            <person name="Ai Y."/>
            <person name="Zhai J.W."/>
            <person name="Wu S.S."/>
            <person name="Zhou Z."/>
            <person name="Hsiao Y.Y."/>
            <person name="Wu W.L."/>
            <person name="Chen Y.Y."/>
            <person name="Lin Y.F."/>
            <person name="Hsu J.L."/>
            <person name="Li C.Y."/>
            <person name="Wang Z.W."/>
            <person name="Zhao X."/>
            <person name="Zhong W.Y."/>
            <person name="Ma X.K."/>
            <person name="Ma L."/>
            <person name="Huang J."/>
            <person name="Chen G.Z."/>
            <person name="Huang M.Z."/>
            <person name="Huang L."/>
            <person name="Peng D.H."/>
            <person name="Luo Y.B."/>
            <person name="Zou S.Q."/>
            <person name="Chen S.P."/>
            <person name="Lan S."/>
            <person name="Tsai W.C."/>
            <person name="Van de Peer Y."/>
            <person name="Liu Z.J."/>
        </authorList>
    </citation>
    <scope>NUCLEOTIDE SEQUENCE [LARGE SCALE GENOMIC DNA]</scope>
    <source>
        <strain evidence="6">Lor287</strain>
    </source>
</reference>
<dbReference type="PANTHER" id="PTHR11176:SF23">
    <property type="entry name" value="RNA-BINDING (RRM_RBD_RNP MOTIFS) FAMILY PROTEIN"/>
    <property type="match status" value="1"/>
</dbReference>
<keyword evidence="4" id="KW-0812">Transmembrane</keyword>
<name>A0AAP0G6J5_9ASPA</name>
<comment type="caution">
    <text evidence="6">The sequence shown here is derived from an EMBL/GenBank/DDBJ whole genome shotgun (WGS) entry which is preliminary data.</text>
</comment>
<dbReference type="AlphaFoldDB" id="A0AAP0G6J5"/>
<organism evidence="6 7">
    <name type="scientific">Platanthera zijinensis</name>
    <dbReference type="NCBI Taxonomy" id="2320716"/>
    <lineage>
        <taxon>Eukaryota</taxon>
        <taxon>Viridiplantae</taxon>
        <taxon>Streptophyta</taxon>
        <taxon>Embryophyta</taxon>
        <taxon>Tracheophyta</taxon>
        <taxon>Spermatophyta</taxon>
        <taxon>Magnoliopsida</taxon>
        <taxon>Liliopsida</taxon>
        <taxon>Asparagales</taxon>
        <taxon>Orchidaceae</taxon>
        <taxon>Orchidoideae</taxon>
        <taxon>Orchideae</taxon>
        <taxon>Orchidinae</taxon>
        <taxon>Platanthera</taxon>
    </lineage>
</organism>
<dbReference type="SMART" id="SM00360">
    <property type="entry name" value="RRM"/>
    <property type="match status" value="1"/>
</dbReference>
<evidence type="ECO:0000256" key="2">
    <source>
        <dbReference type="PROSITE-ProRule" id="PRU00176"/>
    </source>
</evidence>
<dbReference type="InterPro" id="IPR000504">
    <property type="entry name" value="RRM_dom"/>
</dbReference>
<proteinExistence type="predicted"/>
<dbReference type="Pfam" id="PF00076">
    <property type="entry name" value="RRM_1"/>
    <property type="match status" value="1"/>
</dbReference>
<keyword evidence="7" id="KW-1185">Reference proteome</keyword>
<sequence>MFFCSSFDQIESAQVEIERDRKRERERARERESEREKMATSHGGNSPQYYRSRFGDTTLTKVFVGGLAWETPTEELRRYFQQFGEILEAVIITDKNSGRSKGYGFVTFRDPESARRSVADPNPLIDGRRANCNIAAMGRPRPSPPRGRAQAAGNIYQVPPAPVGAPYARVPAQMPPPQVIYPTPYGYMTYATDYGYQQGVYNPHLASQYYQQMMYGPTAPSAVSALPYNYPQMNYMMQSSRASFPPPSMLQAHRHPYAHHPTAHVETEGSFFPPSTLPHGLQLQLPAHVRQSLNTPGKLVSYKYDISIDVEFAITVSFNFFKIFFYVLSSFIHCFYMVACLTV</sequence>
<feature type="transmembrane region" description="Helical" evidence="4">
    <location>
        <begin position="323"/>
        <end position="342"/>
    </location>
</feature>
<evidence type="ECO:0000256" key="1">
    <source>
        <dbReference type="ARBA" id="ARBA00022884"/>
    </source>
</evidence>
<dbReference type="PANTHER" id="PTHR11176">
    <property type="entry name" value="BOULE-RELATED"/>
    <property type="match status" value="1"/>
</dbReference>
<evidence type="ECO:0000256" key="4">
    <source>
        <dbReference type="SAM" id="Phobius"/>
    </source>
</evidence>
<keyword evidence="1 2" id="KW-0694">RNA-binding</keyword>
<gene>
    <name evidence="6" type="primary">RBG8</name>
    <name evidence="6" type="ORF">KSP39_PZI009937</name>
</gene>
<dbReference type="Proteomes" id="UP001418222">
    <property type="component" value="Unassembled WGS sequence"/>
</dbReference>
<evidence type="ECO:0000313" key="6">
    <source>
        <dbReference type="EMBL" id="KAK8940650.1"/>
    </source>
</evidence>
<dbReference type="PROSITE" id="PS50102">
    <property type="entry name" value="RRM"/>
    <property type="match status" value="1"/>
</dbReference>
<feature type="compositionally biased region" description="Basic and acidic residues" evidence="3">
    <location>
        <begin position="17"/>
        <end position="39"/>
    </location>
</feature>
<evidence type="ECO:0000256" key="3">
    <source>
        <dbReference type="SAM" id="MobiDB-lite"/>
    </source>
</evidence>